<organism evidence="3 4">
    <name type="scientific">Cryobacterium glucosi</name>
    <dbReference type="NCBI Taxonomy" id="1259175"/>
    <lineage>
        <taxon>Bacteria</taxon>
        <taxon>Bacillati</taxon>
        <taxon>Actinomycetota</taxon>
        <taxon>Actinomycetes</taxon>
        <taxon>Micrococcales</taxon>
        <taxon>Microbacteriaceae</taxon>
        <taxon>Cryobacterium</taxon>
    </lineage>
</organism>
<dbReference type="Proteomes" id="UP000297604">
    <property type="component" value="Unassembled WGS sequence"/>
</dbReference>
<gene>
    <name evidence="3" type="ORF">E3O46_07790</name>
</gene>
<dbReference type="InterPro" id="IPR035093">
    <property type="entry name" value="RelE/ParE_toxin_dom_sf"/>
</dbReference>
<keyword evidence="2" id="KW-1277">Toxin-antitoxin system</keyword>
<evidence type="ECO:0000256" key="1">
    <source>
        <dbReference type="ARBA" id="ARBA00006226"/>
    </source>
</evidence>
<comment type="caution">
    <text evidence="3">The sequence shown here is derived from an EMBL/GenBank/DDBJ whole genome shotgun (WGS) entry which is preliminary data.</text>
</comment>
<reference evidence="3 4" key="1">
    <citation type="submission" date="2019-03" db="EMBL/GenBank/DDBJ databases">
        <title>Genomics of glacier-inhabiting Cryobacterium strains.</title>
        <authorList>
            <person name="Liu Q."/>
            <person name="Xin Y.-H."/>
        </authorList>
    </citation>
    <scope>NUCLEOTIDE SEQUENCE [LARGE SCALE GENOMIC DNA]</scope>
    <source>
        <strain evidence="3 4">MDB1-5</strain>
    </source>
</reference>
<dbReference type="PANTHER" id="PTHR35601">
    <property type="entry name" value="TOXIN RELE"/>
    <property type="match status" value="1"/>
</dbReference>
<evidence type="ECO:0000313" key="3">
    <source>
        <dbReference type="EMBL" id="TFC20945.1"/>
    </source>
</evidence>
<sequence>MCSYAPPCCDMRTFPPRIVPAIVEFSYGDLAKSPRRVGKPLERELTGSWSARRGPYRVLNDIHEDEARVIILRVDQRADGYRAR</sequence>
<evidence type="ECO:0000256" key="2">
    <source>
        <dbReference type="ARBA" id="ARBA00022649"/>
    </source>
</evidence>
<evidence type="ECO:0000313" key="4">
    <source>
        <dbReference type="Proteomes" id="UP000297604"/>
    </source>
</evidence>
<dbReference type="Pfam" id="PF05016">
    <property type="entry name" value="ParE_toxin"/>
    <property type="match status" value="1"/>
</dbReference>
<accession>A0ABY2IRG7</accession>
<dbReference type="Gene3D" id="3.30.2310.20">
    <property type="entry name" value="RelE-like"/>
    <property type="match status" value="1"/>
</dbReference>
<keyword evidence="4" id="KW-1185">Reference proteome</keyword>
<protein>
    <submittedName>
        <fullName evidence="3">Type II toxin-antitoxin system RelE/ParE family toxin</fullName>
    </submittedName>
</protein>
<dbReference type="EMBL" id="SOFS01000018">
    <property type="protein sequence ID" value="TFC20945.1"/>
    <property type="molecule type" value="Genomic_DNA"/>
</dbReference>
<comment type="similarity">
    <text evidence="1">Belongs to the RelE toxin family.</text>
</comment>
<proteinExistence type="inferred from homology"/>
<dbReference type="InterPro" id="IPR007712">
    <property type="entry name" value="RelE/ParE_toxin"/>
</dbReference>
<name>A0ABY2IRG7_9MICO</name>
<dbReference type="SUPFAM" id="SSF143011">
    <property type="entry name" value="RelE-like"/>
    <property type="match status" value="1"/>
</dbReference>
<dbReference type="PANTHER" id="PTHR35601:SF1">
    <property type="entry name" value="TOXIN RELE"/>
    <property type="match status" value="1"/>
</dbReference>